<evidence type="ECO:0000313" key="1">
    <source>
        <dbReference type="EMBL" id="CRJ88489.1"/>
    </source>
</evidence>
<gene>
    <name evidence="1" type="ORF">BN1708_009272</name>
</gene>
<proteinExistence type="predicted"/>
<name>A0A0G4KGM2_VERLO</name>
<dbReference type="AlphaFoldDB" id="A0A0G4KGM2"/>
<reference evidence="1 2" key="1">
    <citation type="submission" date="2015-05" db="EMBL/GenBank/DDBJ databases">
        <authorList>
            <person name="Wang D.B."/>
            <person name="Wang M."/>
        </authorList>
    </citation>
    <scope>NUCLEOTIDE SEQUENCE [LARGE SCALE GENOMIC DNA]</scope>
    <source>
        <strain evidence="1">VL1</strain>
    </source>
</reference>
<organism evidence="1 2">
    <name type="scientific">Verticillium longisporum</name>
    <name type="common">Verticillium dahliae var. longisporum</name>
    <dbReference type="NCBI Taxonomy" id="100787"/>
    <lineage>
        <taxon>Eukaryota</taxon>
        <taxon>Fungi</taxon>
        <taxon>Dikarya</taxon>
        <taxon>Ascomycota</taxon>
        <taxon>Pezizomycotina</taxon>
        <taxon>Sordariomycetes</taxon>
        <taxon>Hypocreomycetidae</taxon>
        <taxon>Glomerellales</taxon>
        <taxon>Plectosphaerellaceae</taxon>
        <taxon>Verticillium</taxon>
    </lineage>
</organism>
<sequence length="76" mass="8372">MSSSGEMWAIDTTGAQYGFSDILWPEPYTETETWDLDVAIIVEGFGQKLLQGSEEKLQRFLGGVREHIMGFGADAG</sequence>
<evidence type="ECO:0000313" key="2">
    <source>
        <dbReference type="Proteomes" id="UP000044602"/>
    </source>
</evidence>
<protein>
    <submittedName>
        <fullName evidence="1">Uncharacterized protein</fullName>
    </submittedName>
</protein>
<accession>A0A0G4KGM2</accession>
<keyword evidence="2" id="KW-1185">Reference proteome</keyword>
<dbReference type="Proteomes" id="UP000044602">
    <property type="component" value="Unassembled WGS sequence"/>
</dbReference>
<dbReference type="EMBL" id="CVQH01000669">
    <property type="protein sequence ID" value="CRJ88489.1"/>
    <property type="molecule type" value="Genomic_DNA"/>
</dbReference>